<dbReference type="SUPFAM" id="SSF54427">
    <property type="entry name" value="NTF2-like"/>
    <property type="match status" value="1"/>
</dbReference>
<evidence type="ECO:0000256" key="2">
    <source>
        <dbReference type="ARBA" id="ARBA00009597"/>
    </source>
</evidence>
<evidence type="ECO:0000313" key="18">
    <source>
        <dbReference type="Proteomes" id="UP000812966"/>
    </source>
</evidence>
<dbReference type="InterPro" id="IPR007379">
    <property type="entry name" value="Tim44-like_dom"/>
</dbReference>
<dbReference type="PANTHER" id="PTHR10721">
    <property type="entry name" value="MITOCHONDRIAL IMPORT INNER MEMBRANE TRANSLOCASE SUBUNIT TIM44"/>
    <property type="match status" value="1"/>
</dbReference>
<dbReference type="PANTHER" id="PTHR10721:SF1">
    <property type="entry name" value="MITOCHONDRIAL IMPORT INNER MEMBRANE TRANSLOCASE SUBUNIT TIM44"/>
    <property type="match status" value="1"/>
</dbReference>
<evidence type="ECO:0000256" key="14">
    <source>
        <dbReference type="SAM" id="Coils"/>
    </source>
</evidence>
<dbReference type="InterPro" id="IPR039544">
    <property type="entry name" value="Tim44-like"/>
</dbReference>
<dbReference type="PIRSF" id="PIRSF037871">
    <property type="entry name" value="TIM44"/>
    <property type="match status" value="1"/>
</dbReference>
<evidence type="ECO:0000256" key="3">
    <source>
        <dbReference type="ARBA" id="ARBA00022448"/>
    </source>
</evidence>
<evidence type="ECO:0000256" key="11">
    <source>
        <dbReference type="ARBA" id="ARBA00023136"/>
    </source>
</evidence>
<keyword evidence="6" id="KW-0067">ATP-binding</keyword>
<evidence type="ECO:0000256" key="15">
    <source>
        <dbReference type="SAM" id="MobiDB-lite"/>
    </source>
</evidence>
<evidence type="ECO:0000256" key="1">
    <source>
        <dbReference type="ARBA" id="ARBA00004637"/>
    </source>
</evidence>
<keyword evidence="11 13" id="KW-0472">Membrane</keyword>
<name>A0A8K0JHG4_9TREE</name>
<evidence type="ECO:0000256" key="10">
    <source>
        <dbReference type="ARBA" id="ARBA00023128"/>
    </source>
</evidence>
<organism evidence="17 18">
    <name type="scientific">Filobasidium floriforme</name>
    <dbReference type="NCBI Taxonomy" id="5210"/>
    <lineage>
        <taxon>Eukaryota</taxon>
        <taxon>Fungi</taxon>
        <taxon>Dikarya</taxon>
        <taxon>Basidiomycota</taxon>
        <taxon>Agaricomycotina</taxon>
        <taxon>Tremellomycetes</taxon>
        <taxon>Filobasidiales</taxon>
        <taxon>Filobasidiaceae</taxon>
        <taxon>Filobasidium</taxon>
    </lineage>
</organism>
<evidence type="ECO:0000259" key="16">
    <source>
        <dbReference type="SMART" id="SM00978"/>
    </source>
</evidence>
<dbReference type="GO" id="GO:0005743">
    <property type="term" value="C:mitochondrial inner membrane"/>
    <property type="evidence" value="ECO:0007669"/>
    <property type="project" value="UniProtKB-SubCell"/>
</dbReference>
<keyword evidence="9 13" id="KW-0811">Translocation</keyword>
<comment type="function">
    <text evidence="13">Essential component of the PAM complex, a complex required for the translocation of transit peptide-containing proteins from the inner membrane into the mitochondrial matrix in an ATP-dependent manner.</text>
</comment>
<accession>A0A8K0JHG4</accession>
<evidence type="ECO:0000256" key="13">
    <source>
        <dbReference type="PIRNR" id="PIRNR037871"/>
    </source>
</evidence>
<protein>
    <recommendedName>
        <fullName evidence="12 13">Mitochondrial import inner membrane translocase subunit TIM44</fullName>
    </recommendedName>
</protein>
<keyword evidence="7 13" id="KW-0653">Protein transport</keyword>
<comment type="similarity">
    <text evidence="2 13">Belongs to the Tim44 family.</text>
</comment>
<dbReference type="FunFam" id="3.10.450.240:FF:000002">
    <property type="entry name" value="Mitochondrial import inner membrane translocase subunit TIM44"/>
    <property type="match status" value="1"/>
</dbReference>
<sequence>MRSRPIHQLLHLRRNPIRPVVLPSHPISVRTSLAPNWTSSSSTQPSPFLSSTASFHTSPRHQNERSNLPPQSPFKVFVQTLKEEIQKNRELQEDVKKLQGDVDKFADSEAMKKAREAYERSRIVASIKENPKLRAAAEEMKRQGLRISDGVSDALQQVEDSEFMRQLTKTSAAISQGVTTATAPVRNTAAYKALSESVVEAFEESSRYGGYEDREVRRKRREERLKKAGLSGKRKRVEANPEAGEALVLSSTQEPEDTWSQRLKRSEAYQRWQEQYYESENPVVSTLRSVTSTVGGWFEENETARVIRMIRALDPDFQMEAFQRELREYIVPEVVDAYLNADKESLKMWCGEATYNMLWATMEQYLKQGLVSDSRVLDIRSVDISTGKILENDVPVFLVTFATQEILLFRSAKDGKVVVGRPDGVESVVYAAVLTLEESELDNTETGGWKVMEMARRGGA</sequence>
<dbReference type="GO" id="GO:0005524">
    <property type="term" value="F:ATP binding"/>
    <property type="evidence" value="ECO:0007669"/>
    <property type="project" value="UniProtKB-KW"/>
</dbReference>
<keyword evidence="4" id="KW-0547">Nucleotide-binding</keyword>
<evidence type="ECO:0000256" key="12">
    <source>
        <dbReference type="ARBA" id="ARBA00074309"/>
    </source>
</evidence>
<gene>
    <name evidence="17" type="ORF">FFLO_06059</name>
</gene>
<dbReference type="AlphaFoldDB" id="A0A8K0JHG4"/>
<dbReference type="GO" id="GO:0030150">
    <property type="term" value="P:protein import into mitochondrial matrix"/>
    <property type="evidence" value="ECO:0007669"/>
    <property type="project" value="InterPro"/>
</dbReference>
<keyword evidence="14" id="KW-0175">Coiled coil</keyword>
<dbReference type="GO" id="GO:0051087">
    <property type="term" value="F:protein-folding chaperone binding"/>
    <property type="evidence" value="ECO:0007669"/>
    <property type="project" value="InterPro"/>
</dbReference>
<evidence type="ECO:0000256" key="5">
    <source>
        <dbReference type="ARBA" id="ARBA00022792"/>
    </source>
</evidence>
<evidence type="ECO:0000256" key="6">
    <source>
        <dbReference type="ARBA" id="ARBA00022840"/>
    </source>
</evidence>
<dbReference type="InterPro" id="IPR032710">
    <property type="entry name" value="NTF2-like_dom_sf"/>
</dbReference>
<dbReference type="Proteomes" id="UP000812966">
    <property type="component" value="Unassembled WGS sequence"/>
</dbReference>
<evidence type="ECO:0000256" key="9">
    <source>
        <dbReference type="ARBA" id="ARBA00023010"/>
    </source>
</evidence>
<dbReference type="Pfam" id="PF04280">
    <property type="entry name" value="Tim44"/>
    <property type="match status" value="1"/>
</dbReference>
<comment type="caution">
    <text evidence="17">The sequence shown here is derived from an EMBL/GenBank/DDBJ whole genome shotgun (WGS) entry which is preliminary data.</text>
</comment>
<evidence type="ECO:0000256" key="7">
    <source>
        <dbReference type="ARBA" id="ARBA00022927"/>
    </source>
</evidence>
<keyword evidence="3 13" id="KW-0813">Transport</keyword>
<dbReference type="SMART" id="SM00978">
    <property type="entry name" value="Tim44"/>
    <property type="match status" value="1"/>
</dbReference>
<reference evidence="17" key="1">
    <citation type="submission" date="2020-04" db="EMBL/GenBank/DDBJ databases">
        <title>Analysis of mating type loci in Filobasidium floriforme.</title>
        <authorList>
            <person name="Nowrousian M."/>
        </authorList>
    </citation>
    <scope>NUCLEOTIDE SEQUENCE</scope>
    <source>
        <strain evidence="17">CBS 6242</strain>
    </source>
</reference>
<proteinExistence type="inferred from homology"/>
<keyword evidence="18" id="KW-1185">Reference proteome</keyword>
<comment type="subcellular location">
    <subcellularLocation>
        <location evidence="1">Mitochondrion inner membrane</location>
        <topology evidence="1">Peripheral membrane protein</topology>
    </subcellularLocation>
</comment>
<keyword evidence="5 13" id="KW-0999">Mitochondrion inner membrane</keyword>
<feature type="domain" description="Tim44-like" evidence="16">
    <location>
        <begin position="303"/>
        <end position="456"/>
    </location>
</feature>
<evidence type="ECO:0000256" key="4">
    <source>
        <dbReference type="ARBA" id="ARBA00022741"/>
    </source>
</evidence>
<dbReference type="OrthoDB" id="10265990at2759"/>
<feature type="region of interest" description="Disordered" evidence="15">
    <location>
        <begin position="36"/>
        <end position="72"/>
    </location>
</feature>
<dbReference type="InterPro" id="IPR017303">
    <property type="entry name" value="Tim44"/>
</dbReference>
<evidence type="ECO:0000313" key="17">
    <source>
        <dbReference type="EMBL" id="KAG7528605.1"/>
    </source>
</evidence>
<evidence type="ECO:0000256" key="8">
    <source>
        <dbReference type="ARBA" id="ARBA00022946"/>
    </source>
</evidence>
<dbReference type="Gene3D" id="3.10.450.240">
    <property type="match status" value="1"/>
</dbReference>
<keyword evidence="10 13" id="KW-0496">Mitochondrion</keyword>
<feature type="coiled-coil region" evidence="14">
    <location>
        <begin position="78"/>
        <end position="108"/>
    </location>
</feature>
<dbReference type="EMBL" id="JABELV010000176">
    <property type="protein sequence ID" value="KAG7528605.1"/>
    <property type="molecule type" value="Genomic_DNA"/>
</dbReference>
<keyword evidence="8" id="KW-0809">Transit peptide</keyword>
<feature type="compositionally biased region" description="Low complexity" evidence="15">
    <location>
        <begin position="36"/>
        <end position="52"/>
    </location>
</feature>